<dbReference type="SMART" id="SM01011">
    <property type="entry name" value="AMP_N"/>
    <property type="match status" value="1"/>
</dbReference>
<dbReference type="Pfam" id="PF05195">
    <property type="entry name" value="AMP_N"/>
    <property type="match status" value="1"/>
</dbReference>
<evidence type="ECO:0000256" key="5">
    <source>
        <dbReference type="ARBA" id="ARBA00023125"/>
    </source>
</evidence>
<dbReference type="GO" id="GO:0043565">
    <property type="term" value="F:sequence-specific DNA binding"/>
    <property type="evidence" value="ECO:0007669"/>
    <property type="project" value="TreeGrafter"/>
</dbReference>
<dbReference type="SMART" id="SM00906">
    <property type="entry name" value="Fungal_trans"/>
    <property type="match status" value="1"/>
</dbReference>
<dbReference type="Gene3D" id="3.90.230.10">
    <property type="entry name" value="Creatinase/methionine aminopeptidase superfamily"/>
    <property type="match status" value="1"/>
</dbReference>
<gene>
    <name evidence="10" type="ORF">BN1723_017912</name>
</gene>
<dbReference type="SUPFAM" id="SSF55920">
    <property type="entry name" value="Creatinase/aminopeptidase"/>
    <property type="match status" value="1"/>
</dbReference>
<evidence type="ECO:0000256" key="3">
    <source>
        <dbReference type="ARBA" id="ARBA00023015"/>
    </source>
</evidence>
<dbReference type="PANTHER" id="PTHR47540">
    <property type="entry name" value="THIAMINE REPRESSIBLE GENES REGULATORY PROTEIN THI5"/>
    <property type="match status" value="1"/>
</dbReference>
<reference evidence="11" key="1">
    <citation type="submission" date="2015-05" db="EMBL/GenBank/DDBJ databases">
        <authorList>
            <person name="Fogelqvist Johan"/>
        </authorList>
    </citation>
    <scope>NUCLEOTIDE SEQUENCE [LARGE SCALE GENOMIC DNA]</scope>
</reference>
<name>A0A0G4LHZ8_VERLO</name>
<dbReference type="InterPro" id="IPR007219">
    <property type="entry name" value="XnlR_reg_dom"/>
</dbReference>
<feature type="domain" description="Xylanolytic transcriptional activator regulatory" evidence="8">
    <location>
        <begin position="281"/>
        <end position="354"/>
    </location>
</feature>
<dbReference type="PANTHER" id="PTHR47540:SF1">
    <property type="entry name" value="ACTIVATOR OF STRESS GENES 1-RELATED"/>
    <property type="match status" value="1"/>
</dbReference>
<dbReference type="EMBL" id="CVQI01011736">
    <property type="protein sequence ID" value="CRK21280.1"/>
    <property type="molecule type" value="Genomic_DNA"/>
</dbReference>
<evidence type="ECO:0000256" key="6">
    <source>
        <dbReference type="ARBA" id="ARBA00023163"/>
    </source>
</evidence>
<keyword evidence="2" id="KW-0862">Zinc</keyword>
<evidence type="ECO:0000313" key="11">
    <source>
        <dbReference type="Proteomes" id="UP000045706"/>
    </source>
</evidence>
<evidence type="ECO:0000256" key="1">
    <source>
        <dbReference type="ARBA" id="ARBA00004123"/>
    </source>
</evidence>
<organism evidence="10 11">
    <name type="scientific">Verticillium longisporum</name>
    <name type="common">Verticillium dahliae var. longisporum</name>
    <dbReference type="NCBI Taxonomy" id="100787"/>
    <lineage>
        <taxon>Eukaryota</taxon>
        <taxon>Fungi</taxon>
        <taxon>Dikarya</taxon>
        <taxon>Ascomycota</taxon>
        <taxon>Pezizomycotina</taxon>
        <taxon>Sordariomycetes</taxon>
        <taxon>Hypocreomycetidae</taxon>
        <taxon>Glomerellales</taxon>
        <taxon>Plectosphaerellaceae</taxon>
        <taxon>Verticillium</taxon>
    </lineage>
</organism>
<dbReference type="GO" id="GO:0005634">
    <property type="term" value="C:nucleus"/>
    <property type="evidence" value="ECO:0007669"/>
    <property type="project" value="UniProtKB-SubCell"/>
</dbReference>
<dbReference type="InterPro" id="IPR036005">
    <property type="entry name" value="Creatinase/aminopeptidase-like"/>
</dbReference>
<feature type="non-terminal residue" evidence="10">
    <location>
        <position position="1"/>
    </location>
</feature>
<accession>A0A0G4LHZ8</accession>
<keyword evidence="6" id="KW-0804">Transcription</keyword>
<evidence type="ECO:0000256" key="4">
    <source>
        <dbReference type="ARBA" id="ARBA00023049"/>
    </source>
</evidence>
<keyword evidence="3" id="KW-0805">Transcription regulation</keyword>
<dbReference type="GO" id="GO:0030145">
    <property type="term" value="F:manganese ion binding"/>
    <property type="evidence" value="ECO:0007669"/>
    <property type="project" value="InterPro"/>
</dbReference>
<dbReference type="Pfam" id="PF04082">
    <property type="entry name" value="Fungal_trans"/>
    <property type="match status" value="1"/>
</dbReference>
<keyword evidence="7" id="KW-0539">Nucleus</keyword>
<sequence>RRNPAPQYIEALESRLQRAEALLHKFMPDVDLSDPNLDPTVQQEFRSRELARSQAKMRQDHMGPGDREDAQLLSMIESIGQLDMDDRGGWDFHGVSSGAVFLRRMNENFQGLMGPATKAPFLPRKERPYGLTKLDSPASAGSSPQDLTLAHGSELPPKEFARKLCYYSLSCGTCLIRIVHAPTFWDMFDNIYDKPHESYTQEEQRYLGLLYAAMALGCMYNNLDDNSASVTYQEALNQGVKYYDHARRLLQDITECRDLTSLQALLFMILFLQATSNLSGCYAFVGIALRSAVRMGLHRHLQHAQIGVIEQEVRRRVFFVVRQMDIYVSAMLGFPLLHNPEDMDQTYPTEVDDEYITNEGIIQPPPGTTSFFEAFNAHTKLMEILAKIIKHVYPLKGLGQSVMKGDKLGTTYHISYSSIKKIEGELQECSGLVFLPGEPSRTYEYSDMGPAFHQRRYFFYLAGVNVPDCAVTYSLADDRLTVWIPHVEPRKVLYNGRVPSIKDVLAASDVDEVRHMQHLPAFLHAYAHQHDKATIYLLDASQSHPALVDNARIHIDSAALRPAMDEARVTKTAHEIALIHKANAVSSAAHRAVMRHIRRFASERQVAALFTAECTVRGAPTQAYAPIAGSGPNAATL</sequence>
<proteinExistence type="predicted"/>
<dbReference type="GO" id="GO:0006351">
    <property type="term" value="P:DNA-templated transcription"/>
    <property type="evidence" value="ECO:0007669"/>
    <property type="project" value="InterPro"/>
</dbReference>
<dbReference type="CDD" id="cd12148">
    <property type="entry name" value="fungal_TF_MHR"/>
    <property type="match status" value="1"/>
</dbReference>
<evidence type="ECO:0000256" key="7">
    <source>
        <dbReference type="ARBA" id="ARBA00023242"/>
    </source>
</evidence>
<keyword evidence="4" id="KW-0482">Metalloprotease</keyword>
<protein>
    <recommendedName>
        <fullName evidence="12">Transcription factor domain-containing protein</fullName>
    </recommendedName>
</protein>
<evidence type="ECO:0000259" key="8">
    <source>
        <dbReference type="SMART" id="SM00906"/>
    </source>
</evidence>
<dbReference type="Gene3D" id="3.40.350.10">
    <property type="entry name" value="Creatinase/prolidase N-terminal domain"/>
    <property type="match status" value="1"/>
</dbReference>
<keyword evidence="5" id="KW-0238">DNA-binding</keyword>
<dbReference type="GO" id="GO:0045944">
    <property type="term" value="P:positive regulation of transcription by RNA polymerase II"/>
    <property type="evidence" value="ECO:0007669"/>
    <property type="project" value="TreeGrafter"/>
</dbReference>
<dbReference type="InterPro" id="IPR029149">
    <property type="entry name" value="Creatin/AminoP/Spt16_N"/>
</dbReference>
<dbReference type="GO" id="GO:0008270">
    <property type="term" value="F:zinc ion binding"/>
    <property type="evidence" value="ECO:0007669"/>
    <property type="project" value="InterPro"/>
</dbReference>
<evidence type="ECO:0000256" key="2">
    <source>
        <dbReference type="ARBA" id="ARBA00022833"/>
    </source>
</evidence>
<dbReference type="InterPro" id="IPR007865">
    <property type="entry name" value="Aminopep_P_N"/>
</dbReference>
<keyword evidence="4" id="KW-0378">Hydrolase</keyword>
<dbReference type="InterPro" id="IPR000994">
    <property type="entry name" value="Pept_M24"/>
</dbReference>
<dbReference type="AlphaFoldDB" id="A0A0G4LHZ8"/>
<comment type="subcellular location">
    <subcellularLocation>
        <location evidence="1">Nucleus</location>
    </subcellularLocation>
</comment>
<feature type="domain" description="Aminopeptidase P N-terminal" evidence="9">
    <location>
        <begin position="416"/>
        <end position="545"/>
    </location>
</feature>
<dbReference type="InterPro" id="IPR051711">
    <property type="entry name" value="Stress_Response_Reg"/>
</dbReference>
<keyword evidence="4" id="KW-0645">Protease</keyword>
<dbReference type="Proteomes" id="UP000045706">
    <property type="component" value="Unassembled WGS sequence"/>
</dbReference>
<dbReference type="Pfam" id="PF00557">
    <property type="entry name" value="Peptidase_M24"/>
    <property type="match status" value="1"/>
</dbReference>
<feature type="non-terminal residue" evidence="10">
    <location>
        <position position="637"/>
    </location>
</feature>
<evidence type="ECO:0000313" key="10">
    <source>
        <dbReference type="EMBL" id="CRK21280.1"/>
    </source>
</evidence>
<evidence type="ECO:0008006" key="12">
    <source>
        <dbReference type="Google" id="ProtNLM"/>
    </source>
</evidence>
<dbReference type="GO" id="GO:0070006">
    <property type="term" value="F:metalloaminopeptidase activity"/>
    <property type="evidence" value="ECO:0007669"/>
    <property type="project" value="InterPro"/>
</dbReference>
<evidence type="ECO:0000259" key="9">
    <source>
        <dbReference type="SMART" id="SM01011"/>
    </source>
</evidence>
<dbReference type="SUPFAM" id="SSF53092">
    <property type="entry name" value="Creatinase/prolidase N-terminal domain"/>
    <property type="match status" value="1"/>
</dbReference>